<name>A0A248TF04_9BACI</name>
<keyword evidence="1" id="KW-0812">Transmembrane</keyword>
<keyword evidence="3" id="KW-1185">Reference proteome</keyword>
<dbReference type="Proteomes" id="UP000215137">
    <property type="component" value="Chromosome"/>
</dbReference>
<keyword evidence="1" id="KW-1133">Transmembrane helix</keyword>
<dbReference type="KEGG" id="bko:CKF48_05355"/>
<evidence type="ECO:0000256" key="1">
    <source>
        <dbReference type="SAM" id="Phobius"/>
    </source>
</evidence>
<dbReference type="AlphaFoldDB" id="A0A248TF04"/>
<feature type="transmembrane region" description="Helical" evidence="1">
    <location>
        <begin position="111"/>
        <end position="134"/>
    </location>
</feature>
<keyword evidence="1" id="KW-0472">Membrane</keyword>
<accession>A0A248TF04</accession>
<evidence type="ECO:0000313" key="3">
    <source>
        <dbReference type="Proteomes" id="UP000215137"/>
    </source>
</evidence>
<evidence type="ECO:0000313" key="2">
    <source>
        <dbReference type="EMBL" id="ASV66798.1"/>
    </source>
</evidence>
<dbReference type="EMBL" id="CP022983">
    <property type="protein sequence ID" value="ASV66798.1"/>
    <property type="molecule type" value="Genomic_DNA"/>
</dbReference>
<feature type="transmembrane region" description="Helical" evidence="1">
    <location>
        <begin position="44"/>
        <end position="69"/>
    </location>
</feature>
<dbReference type="OrthoDB" id="2660529at2"/>
<dbReference type="RefSeq" id="WP_095370373.1">
    <property type="nucleotide sequence ID" value="NZ_CP022983.1"/>
</dbReference>
<gene>
    <name evidence="2" type="ORF">CKF48_05355</name>
</gene>
<organism evidence="2 3">
    <name type="scientific">Cytobacillus kochii</name>
    <dbReference type="NCBI Taxonomy" id="859143"/>
    <lineage>
        <taxon>Bacteria</taxon>
        <taxon>Bacillati</taxon>
        <taxon>Bacillota</taxon>
        <taxon>Bacilli</taxon>
        <taxon>Bacillales</taxon>
        <taxon>Bacillaceae</taxon>
        <taxon>Cytobacillus</taxon>
    </lineage>
</organism>
<evidence type="ECO:0008006" key="4">
    <source>
        <dbReference type="Google" id="ProtNLM"/>
    </source>
</evidence>
<proteinExistence type="predicted"/>
<feature type="transmembrane region" description="Helical" evidence="1">
    <location>
        <begin position="76"/>
        <end position="99"/>
    </location>
</feature>
<reference evidence="2 3" key="1">
    <citation type="submission" date="2017-08" db="EMBL/GenBank/DDBJ databases">
        <title>Complete Genome Sequence of Bacillus kochii Oregon-R-modENCODE STRAIN BDGP4, isolated from Drosophila melanogaster gut.</title>
        <authorList>
            <person name="Wan K.H."/>
            <person name="Yu C."/>
            <person name="Park S."/>
            <person name="Hammonds A.S."/>
            <person name="Booth B.W."/>
            <person name="Celniker S.E."/>
        </authorList>
    </citation>
    <scope>NUCLEOTIDE SEQUENCE [LARGE SCALE GENOMIC DNA]</scope>
    <source>
        <strain evidence="2 3">BDGP4</strain>
    </source>
</reference>
<sequence>MQNFFRINVISICLALIFYLPITLMANVYRFARLSGFETGTVNIIIISAILIGFIAITVWLIFLILQWFEKRKIHYWSLLLWLPYLVVFSYVNSVLFPITYPGDSPNPSTGLFILAGFFVYPVYIFSLNSVAWMRD</sequence>
<protein>
    <recommendedName>
        <fullName evidence="4">DUF2569 domain-containing protein</fullName>
    </recommendedName>
</protein>
<feature type="transmembrane region" description="Helical" evidence="1">
    <location>
        <begin position="7"/>
        <end position="32"/>
    </location>
</feature>